<evidence type="ECO:0000259" key="16">
    <source>
        <dbReference type="PROSITE" id="PS50089"/>
    </source>
</evidence>
<organism evidence="17 18">
    <name type="scientific">Caenorhabditis angaria</name>
    <dbReference type="NCBI Taxonomy" id="860376"/>
    <lineage>
        <taxon>Eukaryota</taxon>
        <taxon>Metazoa</taxon>
        <taxon>Ecdysozoa</taxon>
        <taxon>Nematoda</taxon>
        <taxon>Chromadorea</taxon>
        <taxon>Rhabditida</taxon>
        <taxon>Rhabditina</taxon>
        <taxon>Rhabditomorpha</taxon>
        <taxon>Rhabditoidea</taxon>
        <taxon>Rhabditidae</taxon>
        <taxon>Peloderinae</taxon>
        <taxon>Caenorhabditis</taxon>
    </lineage>
</organism>
<evidence type="ECO:0000256" key="9">
    <source>
        <dbReference type="ARBA" id="ARBA00022786"/>
    </source>
</evidence>
<comment type="pathway">
    <text evidence="2">Protein modification; protein ubiquitination.</text>
</comment>
<keyword evidence="13" id="KW-0472">Membrane</keyword>
<evidence type="ECO:0000256" key="1">
    <source>
        <dbReference type="ARBA" id="ARBA00004585"/>
    </source>
</evidence>
<keyword evidence="4" id="KW-0813">Transport</keyword>
<dbReference type="PROSITE" id="PS50089">
    <property type="entry name" value="ZF_RING_2"/>
    <property type="match status" value="1"/>
</dbReference>
<accession>A0A9P1ILS6</accession>
<keyword evidence="9" id="KW-0833">Ubl conjugation pathway</keyword>
<keyword evidence="11" id="KW-0653">Protein transport</keyword>
<evidence type="ECO:0000256" key="12">
    <source>
        <dbReference type="ARBA" id="ARBA00022989"/>
    </source>
</evidence>
<evidence type="ECO:0000256" key="8">
    <source>
        <dbReference type="ARBA" id="ARBA00022771"/>
    </source>
</evidence>
<keyword evidence="7" id="KW-0479">Metal-binding</keyword>
<dbReference type="InterPro" id="IPR025654">
    <property type="entry name" value="PEX2/10"/>
</dbReference>
<evidence type="ECO:0000256" key="15">
    <source>
        <dbReference type="PROSITE-ProRule" id="PRU00175"/>
    </source>
</evidence>
<evidence type="ECO:0000256" key="7">
    <source>
        <dbReference type="ARBA" id="ARBA00022723"/>
    </source>
</evidence>
<dbReference type="PANTHER" id="PTHR48178">
    <property type="entry name" value="PEROXISOME BIOGENESIS FACTOR 2"/>
    <property type="match status" value="1"/>
</dbReference>
<evidence type="ECO:0000313" key="17">
    <source>
        <dbReference type="EMBL" id="CAI5446940.1"/>
    </source>
</evidence>
<dbReference type="Gene3D" id="3.30.40.10">
    <property type="entry name" value="Zinc/RING finger domain, C3HC4 (zinc finger)"/>
    <property type="match status" value="1"/>
</dbReference>
<gene>
    <name evidence="17" type="ORF">CAMP_LOCUS9577</name>
</gene>
<dbReference type="GO" id="GO:0005778">
    <property type="term" value="C:peroxisomal membrane"/>
    <property type="evidence" value="ECO:0007669"/>
    <property type="project" value="UniProtKB-SubCell"/>
</dbReference>
<dbReference type="OrthoDB" id="1701437at2759"/>
<evidence type="ECO:0000313" key="18">
    <source>
        <dbReference type="Proteomes" id="UP001152747"/>
    </source>
</evidence>
<comment type="subcellular location">
    <subcellularLocation>
        <location evidence="1">Peroxisome membrane</location>
        <topology evidence="1">Multi-pass membrane protein</topology>
    </subcellularLocation>
</comment>
<dbReference type="InterPro" id="IPR001841">
    <property type="entry name" value="Znf_RING"/>
</dbReference>
<evidence type="ECO:0000256" key="2">
    <source>
        <dbReference type="ARBA" id="ARBA00004906"/>
    </source>
</evidence>
<evidence type="ECO:0000256" key="14">
    <source>
        <dbReference type="ARBA" id="ARBA00023140"/>
    </source>
</evidence>
<evidence type="ECO:0000256" key="11">
    <source>
        <dbReference type="ARBA" id="ARBA00022927"/>
    </source>
</evidence>
<keyword evidence="18" id="KW-1185">Reference proteome</keyword>
<reference evidence="17" key="1">
    <citation type="submission" date="2022-11" db="EMBL/GenBank/DDBJ databases">
        <authorList>
            <person name="Kikuchi T."/>
        </authorList>
    </citation>
    <scope>NUCLEOTIDE SEQUENCE</scope>
    <source>
        <strain evidence="17">PS1010</strain>
    </source>
</reference>
<dbReference type="Proteomes" id="UP001152747">
    <property type="component" value="Unassembled WGS sequence"/>
</dbReference>
<keyword evidence="6" id="KW-0812">Transmembrane</keyword>
<comment type="similarity">
    <text evidence="3">Belongs to the pex2/pex10/pex12 family.</text>
</comment>
<feature type="domain" description="RING-type" evidence="16">
    <location>
        <begin position="138"/>
        <end position="173"/>
    </location>
</feature>
<keyword evidence="5" id="KW-0808">Transferase</keyword>
<keyword evidence="12" id="KW-1133">Transmembrane helix</keyword>
<dbReference type="PANTHER" id="PTHR48178:SF1">
    <property type="entry name" value="PEROXISOME BIOGENESIS FACTOR 2"/>
    <property type="match status" value="1"/>
</dbReference>
<evidence type="ECO:0000256" key="6">
    <source>
        <dbReference type="ARBA" id="ARBA00022692"/>
    </source>
</evidence>
<dbReference type="GO" id="GO:0008270">
    <property type="term" value="F:zinc ion binding"/>
    <property type="evidence" value="ECO:0007669"/>
    <property type="project" value="UniProtKB-KW"/>
</dbReference>
<sequence length="198" mass="22818">MACQCLRVDQLDANVLDDEIRILTQNSIDEVVQELPIRISRFCEKIRPEIHIFLDAILWTNLGGTSTISETILGLRNWNNQEPMISNINYDTQNRELLWHTFRDALLLILPIARFLRQKIIERRQKFATSSSSSEFLCATCQKPPVAAMRGATCGHVACYYCWCAAGRVCPTCLEENQTTRDVRDAEQKMMVFWRSDT</sequence>
<protein>
    <recommendedName>
        <fullName evidence="16">RING-type domain-containing protein</fullName>
    </recommendedName>
</protein>
<dbReference type="SUPFAM" id="SSF57850">
    <property type="entry name" value="RING/U-box"/>
    <property type="match status" value="1"/>
</dbReference>
<evidence type="ECO:0000256" key="5">
    <source>
        <dbReference type="ARBA" id="ARBA00022679"/>
    </source>
</evidence>
<keyword evidence="14" id="KW-0576">Peroxisome</keyword>
<proteinExistence type="inferred from homology"/>
<dbReference type="EMBL" id="CANHGI010000004">
    <property type="protein sequence ID" value="CAI5446940.1"/>
    <property type="molecule type" value="Genomic_DNA"/>
</dbReference>
<evidence type="ECO:0000256" key="4">
    <source>
        <dbReference type="ARBA" id="ARBA00022448"/>
    </source>
</evidence>
<dbReference type="AlphaFoldDB" id="A0A9P1ILS6"/>
<comment type="caution">
    <text evidence="17">The sequence shown here is derived from an EMBL/GenBank/DDBJ whole genome shotgun (WGS) entry which is preliminary data.</text>
</comment>
<name>A0A9P1ILS6_9PELO</name>
<keyword evidence="10" id="KW-0862">Zinc</keyword>
<evidence type="ECO:0000256" key="3">
    <source>
        <dbReference type="ARBA" id="ARBA00008704"/>
    </source>
</evidence>
<evidence type="ECO:0000256" key="13">
    <source>
        <dbReference type="ARBA" id="ARBA00023136"/>
    </source>
</evidence>
<dbReference type="GO" id="GO:0016558">
    <property type="term" value="P:protein import into peroxisome matrix"/>
    <property type="evidence" value="ECO:0007669"/>
    <property type="project" value="InterPro"/>
</dbReference>
<keyword evidence="8 15" id="KW-0863">Zinc-finger</keyword>
<dbReference type="InterPro" id="IPR013083">
    <property type="entry name" value="Znf_RING/FYVE/PHD"/>
</dbReference>
<evidence type="ECO:0000256" key="10">
    <source>
        <dbReference type="ARBA" id="ARBA00022833"/>
    </source>
</evidence>
<dbReference type="GO" id="GO:0016740">
    <property type="term" value="F:transferase activity"/>
    <property type="evidence" value="ECO:0007669"/>
    <property type="project" value="UniProtKB-KW"/>
</dbReference>